<feature type="region of interest" description="Disordered" evidence="1">
    <location>
        <begin position="49"/>
        <end position="82"/>
    </location>
</feature>
<dbReference type="EMBL" id="JH668546">
    <property type="protein sequence ID" value="KAG6457425.1"/>
    <property type="molecule type" value="Genomic_DNA"/>
</dbReference>
<keyword evidence="3" id="KW-1185">Reference proteome</keyword>
<protein>
    <submittedName>
        <fullName evidence="2">Uncharacterized protein</fullName>
    </submittedName>
</protein>
<evidence type="ECO:0000256" key="1">
    <source>
        <dbReference type="SAM" id="MobiDB-lite"/>
    </source>
</evidence>
<accession>A0A921ZGL4</accession>
<organism evidence="2 3">
    <name type="scientific">Manduca sexta</name>
    <name type="common">Tobacco hawkmoth</name>
    <name type="synonym">Tobacco hornworm</name>
    <dbReference type="NCBI Taxonomy" id="7130"/>
    <lineage>
        <taxon>Eukaryota</taxon>
        <taxon>Metazoa</taxon>
        <taxon>Ecdysozoa</taxon>
        <taxon>Arthropoda</taxon>
        <taxon>Hexapoda</taxon>
        <taxon>Insecta</taxon>
        <taxon>Pterygota</taxon>
        <taxon>Neoptera</taxon>
        <taxon>Endopterygota</taxon>
        <taxon>Lepidoptera</taxon>
        <taxon>Glossata</taxon>
        <taxon>Ditrysia</taxon>
        <taxon>Bombycoidea</taxon>
        <taxon>Sphingidae</taxon>
        <taxon>Sphinginae</taxon>
        <taxon>Sphingini</taxon>
        <taxon>Manduca</taxon>
    </lineage>
</organism>
<feature type="compositionally biased region" description="Acidic residues" evidence="1">
    <location>
        <begin position="54"/>
        <end position="72"/>
    </location>
</feature>
<reference evidence="2" key="1">
    <citation type="journal article" date="2016" name="Insect Biochem. Mol. Biol.">
        <title>Multifaceted biological insights from a draft genome sequence of the tobacco hornworm moth, Manduca sexta.</title>
        <authorList>
            <person name="Kanost M.R."/>
            <person name="Arrese E.L."/>
            <person name="Cao X."/>
            <person name="Chen Y.R."/>
            <person name="Chellapilla S."/>
            <person name="Goldsmith M.R."/>
            <person name="Grosse-Wilde E."/>
            <person name="Heckel D.G."/>
            <person name="Herndon N."/>
            <person name="Jiang H."/>
            <person name="Papanicolaou A."/>
            <person name="Qu J."/>
            <person name="Soulages J.L."/>
            <person name="Vogel H."/>
            <person name="Walters J."/>
            <person name="Waterhouse R.M."/>
            <person name="Ahn S.J."/>
            <person name="Almeida F.C."/>
            <person name="An C."/>
            <person name="Aqrawi P."/>
            <person name="Bretschneider A."/>
            <person name="Bryant W.B."/>
            <person name="Bucks S."/>
            <person name="Chao H."/>
            <person name="Chevignon G."/>
            <person name="Christen J.M."/>
            <person name="Clarke D.F."/>
            <person name="Dittmer N.T."/>
            <person name="Ferguson L.C.F."/>
            <person name="Garavelou S."/>
            <person name="Gordon K.H.J."/>
            <person name="Gunaratna R.T."/>
            <person name="Han Y."/>
            <person name="Hauser F."/>
            <person name="He Y."/>
            <person name="Heidel-Fischer H."/>
            <person name="Hirsh A."/>
            <person name="Hu Y."/>
            <person name="Jiang H."/>
            <person name="Kalra D."/>
            <person name="Klinner C."/>
            <person name="Konig C."/>
            <person name="Kovar C."/>
            <person name="Kroll A.R."/>
            <person name="Kuwar S.S."/>
            <person name="Lee S.L."/>
            <person name="Lehman R."/>
            <person name="Li K."/>
            <person name="Li Z."/>
            <person name="Liang H."/>
            <person name="Lovelace S."/>
            <person name="Lu Z."/>
            <person name="Mansfield J.H."/>
            <person name="McCulloch K.J."/>
            <person name="Mathew T."/>
            <person name="Morton B."/>
            <person name="Muzny D.M."/>
            <person name="Neunemann D."/>
            <person name="Ongeri F."/>
            <person name="Pauchet Y."/>
            <person name="Pu L.L."/>
            <person name="Pyrousis I."/>
            <person name="Rao X.J."/>
            <person name="Redding A."/>
            <person name="Roesel C."/>
            <person name="Sanchez-Gracia A."/>
            <person name="Schaack S."/>
            <person name="Shukla A."/>
            <person name="Tetreau G."/>
            <person name="Wang Y."/>
            <person name="Xiong G.H."/>
            <person name="Traut W."/>
            <person name="Walsh T.K."/>
            <person name="Worley K.C."/>
            <person name="Wu D."/>
            <person name="Wu W."/>
            <person name="Wu Y.Q."/>
            <person name="Zhang X."/>
            <person name="Zou Z."/>
            <person name="Zucker H."/>
            <person name="Briscoe A.D."/>
            <person name="Burmester T."/>
            <person name="Clem R.J."/>
            <person name="Feyereisen R."/>
            <person name="Grimmelikhuijzen C.J.P."/>
            <person name="Hamodrakas S.J."/>
            <person name="Hansson B.S."/>
            <person name="Huguet E."/>
            <person name="Jermiin L.S."/>
            <person name="Lan Q."/>
            <person name="Lehman H.K."/>
            <person name="Lorenzen M."/>
            <person name="Merzendorfer H."/>
            <person name="Michalopoulos I."/>
            <person name="Morton D.B."/>
            <person name="Muthukrishnan S."/>
            <person name="Oakeshott J.G."/>
            <person name="Palmer W."/>
            <person name="Park Y."/>
            <person name="Passarelli A.L."/>
            <person name="Rozas J."/>
            <person name="Schwartz L.M."/>
            <person name="Smith W."/>
            <person name="Southgate A."/>
            <person name="Vilcinskas A."/>
            <person name="Vogt R."/>
            <person name="Wang P."/>
            <person name="Werren J."/>
            <person name="Yu X.Q."/>
            <person name="Zhou J.J."/>
            <person name="Brown S.J."/>
            <person name="Scherer S.E."/>
            <person name="Richards S."/>
            <person name="Blissard G.W."/>
        </authorList>
    </citation>
    <scope>NUCLEOTIDE SEQUENCE</scope>
</reference>
<name>A0A921ZGL4_MANSE</name>
<proteinExistence type="predicted"/>
<gene>
    <name evidence="2" type="ORF">O3G_MSEX010300</name>
</gene>
<comment type="caution">
    <text evidence="2">The sequence shown here is derived from an EMBL/GenBank/DDBJ whole genome shotgun (WGS) entry which is preliminary data.</text>
</comment>
<dbReference type="EMBL" id="JH668546">
    <property type="protein sequence ID" value="KAG6457424.1"/>
    <property type="molecule type" value="Genomic_DNA"/>
</dbReference>
<sequence>MVSEMKFIISENEKVIHTITKETNSQTLVKTLEEFQHAVNTKLTKMIEELGGTGDEDMESESEDCDDDENEDISILPKKRRK</sequence>
<dbReference type="Proteomes" id="UP000791440">
    <property type="component" value="Unassembled WGS sequence"/>
</dbReference>
<evidence type="ECO:0000313" key="2">
    <source>
        <dbReference type="EMBL" id="KAG6457424.1"/>
    </source>
</evidence>
<reference evidence="2" key="2">
    <citation type="submission" date="2020-12" db="EMBL/GenBank/DDBJ databases">
        <authorList>
            <person name="Kanost M."/>
        </authorList>
    </citation>
    <scope>NUCLEOTIDE SEQUENCE</scope>
</reference>
<dbReference type="AlphaFoldDB" id="A0A921ZGL4"/>
<evidence type="ECO:0000313" key="3">
    <source>
        <dbReference type="Proteomes" id="UP000791440"/>
    </source>
</evidence>